<dbReference type="InterPro" id="IPR038765">
    <property type="entry name" value="Papain-like_cys_pep_sf"/>
</dbReference>
<name>A0ABP8VA30_9GAMM</name>
<dbReference type="EMBL" id="BAABFL010000469">
    <property type="protein sequence ID" value="GAA4652135.1"/>
    <property type="molecule type" value="Genomic_DNA"/>
</dbReference>
<evidence type="ECO:0000313" key="2">
    <source>
        <dbReference type="Proteomes" id="UP001500604"/>
    </source>
</evidence>
<evidence type="ECO:0000313" key="1">
    <source>
        <dbReference type="EMBL" id="GAA4652135.1"/>
    </source>
</evidence>
<proteinExistence type="predicted"/>
<protein>
    <submittedName>
        <fullName evidence="1">Uncharacterized protein</fullName>
    </submittedName>
</protein>
<comment type="caution">
    <text evidence="1">The sequence shown here is derived from an EMBL/GenBank/DDBJ whole genome shotgun (WGS) entry which is preliminary data.</text>
</comment>
<dbReference type="SUPFAM" id="SSF54001">
    <property type="entry name" value="Cysteine proteinases"/>
    <property type="match status" value="1"/>
</dbReference>
<reference evidence="2" key="1">
    <citation type="journal article" date="2019" name="Int. J. Syst. Evol. Microbiol.">
        <title>The Global Catalogue of Microorganisms (GCM) 10K type strain sequencing project: providing services to taxonomists for standard genome sequencing and annotation.</title>
        <authorList>
            <consortium name="The Broad Institute Genomics Platform"/>
            <consortium name="The Broad Institute Genome Sequencing Center for Infectious Disease"/>
            <person name="Wu L."/>
            <person name="Ma J."/>
        </authorList>
    </citation>
    <scope>NUCLEOTIDE SEQUENCE [LARGE SCALE GENOMIC DNA]</scope>
    <source>
        <strain evidence="2">JCM 17805</strain>
    </source>
</reference>
<sequence length="131" mass="14229">MALARDLSLRNTFNALPSGIIANHAVAVLGAARCDGEDGVLIRDPYGAKINNNGEVQLSDGQSLGWRQGDDGIQFIPWRQFPHYFNMAVEVRDRGKSVMPVELSSSSVHETSSAVVDLEDDDLSDIDTSLL</sequence>
<accession>A0ABP8VA30</accession>
<keyword evidence="2" id="KW-1185">Reference proteome</keyword>
<dbReference type="Proteomes" id="UP001500604">
    <property type="component" value="Unassembled WGS sequence"/>
</dbReference>
<organism evidence="1 2">
    <name type="scientific">Kistimonas scapharcae</name>
    <dbReference type="NCBI Taxonomy" id="1036133"/>
    <lineage>
        <taxon>Bacteria</taxon>
        <taxon>Pseudomonadati</taxon>
        <taxon>Pseudomonadota</taxon>
        <taxon>Gammaproteobacteria</taxon>
        <taxon>Oceanospirillales</taxon>
        <taxon>Endozoicomonadaceae</taxon>
        <taxon>Kistimonas</taxon>
    </lineage>
</organism>
<dbReference type="RefSeq" id="WP_345198642.1">
    <property type="nucleotide sequence ID" value="NZ_BAABFL010000469.1"/>
</dbReference>
<gene>
    <name evidence="1" type="ORF">GCM10023116_44190</name>
</gene>